<dbReference type="GO" id="GO:0006508">
    <property type="term" value="P:proteolysis"/>
    <property type="evidence" value="ECO:0007669"/>
    <property type="project" value="UniProtKB-KW"/>
</dbReference>
<feature type="non-terminal residue" evidence="1">
    <location>
        <position position="221"/>
    </location>
</feature>
<keyword evidence="2" id="KW-1185">Reference proteome</keyword>
<keyword evidence="1" id="KW-0645">Protease</keyword>
<protein>
    <submittedName>
        <fullName evidence="1">Serine protease</fullName>
    </submittedName>
</protein>
<dbReference type="AlphaFoldDB" id="A0A6G4UFB5"/>
<organism evidence="1 2">
    <name type="scientific">Streptomyces coryli</name>
    <dbReference type="NCBI Taxonomy" id="1128680"/>
    <lineage>
        <taxon>Bacteria</taxon>
        <taxon>Bacillati</taxon>
        <taxon>Actinomycetota</taxon>
        <taxon>Actinomycetes</taxon>
        <taxon>Kitasatosporales</taxon>
        <taxon>Streptomycetaceae</taxon>
        <taxon>Streptomyces</taxon>
    </lineage>
</organism>
<evidence type="ECO:0000313" key="1">
    <source>
        <dbReference type="EMBL" id="NGN70503.1"/>
    </source>
</evidence>
<reference evidence="1 2" key="1">
    <citation type="submission" date="2020-02" db="EMBL/GenBank/DDBJ databases">
        <title>Whole-genome analyses of novel actinobacteria.</title>
        <authorList>
            <person name="Sahin N."/>
        </authorList>
    </citation>
    <scope>NUCLEOTIDE SEQUENCE [LARGE SCALE GENOMIC DNA]</scope>
    <source>
        <strain evidence="1 2">A7024</strain>
    </source>
</reference>
<accession>A0A6G4UFB5</accession>
<comment type="caution">
    <text evidence="1">The sequence shown here is derived from an EMBL/GenBank/DDBJ whole genome shotgun (WGS) entry which is preliminary data.</text>
</comment>
<keyword evidence="1" id="KW-0378">Hydrolase</keyword>
<dbReference type="Proteomes" id="UP000481583">
    <property type="component" value="Unassembled WGS sequence"/>
</dbReference>
<feature type="non-terminal residue" evidence="1">
    <location>
        <position position="1"/>
    </location>
</feature>
<proteinExistence type="predicted"/>
<dbReference type="GO" id="GO:0008233">
    <property type="term" value="F:peptidase activity"/>
    <property type="evidence" value="ECO:0007669"/>
    <property type="project" value="UniProtKB-KW"/>
</dbReference>
<evidence type="ECO:0000313" key="2">
    <source>
        <dbReference type="Proteomes" id="UP000481583"/>
    </source>
</evidence>
<dbReference type="EMBL" id="JAAKZV010000593">
    <property type="protein sequence ID" value="NGN70503.1"/>
    <property type="molecule type" value="Genomic_DNA"/>
</dbReference>
<name>A0A6G4UFB5_9ACTN</name>
<sequence>GAEWGGPDADAAAGVARDAGRPLLVLLDAPEDMPPVLAEDLGGWVADTVAWLREYGARLVVGCRPEFWERFGALFPAQARHELPCIELDDLDAGEAAALRRRCGVPDGGIAARDARHPLAIRLAGEVRAAVGGEPEGRPTRREIFSAYLDLVCLRVAERLAEEGRAPDQPDWLRRLAARVAGRVHEAARRCLGPGQGALEREDFEELFPWQTGWARAVLGD</sequence>
<gene>
    <name evidence="1" type="ORF">G5C51_42350</name>
</gene>